<keyword evidence="2" id="KW-1185">Reference proteome</keyword>
<dbReference type="AlphaFoldDB" id="A6NWS9"/>
<dbReference type="STRING" id="411467.BACCAP_02674"/>
<protein>
    <submittedName>
        <fullName evidence="1">Uncharacterized protein</fullName>
    </submittedName>
</protein>
<accession>A6NWS9</accession>
<reference evidence="1 2" key="1">
    <citation type="submission" date="2007-04" db="EMBL/GenBank/DDBJ databases">
        <authorList>
            <person name="Fulton L."/>
            <person name="Clifton S."/>
            <person name="Fulton B."/>
            <person name="Xu J."/>
            <person name="Minx P."/>
            <person name="Pepin K.H."/>
            <person name="Johnson M."/>
            <person name="Thiruvilangam P."/>
            <person name="Bhonagiri V."/>
            <person name="Nash W.E."/>
            <person name="Mardis E.R."/>
            <person name="Wilson R.K."/>
        </authorList>
    </citation>
    <scope>NUCLEOTIDE SEQUENCE [LARGE SCALE GENOMIC DNA]</scope>
    <source>
        <strain evidence="1 2">ATCC 29799</strain>
    </source>
</reference>
<organism evidence="1 2">
    <name type="scientific">Pseudoflavonifractor capillosus ATCC 29799</name>
    <dbReference type="NCBI Taxonomy" id="411467"/>
    <lineage>
        <taxon>Bacteria</taxon>
        <taxon>Bacillati</taxon>
        <taxon>Bacillota</taxon>
        <taxon>Clostridia</taxon>
        <taxon>Eubacteriales</taxon>
        <taxon>Oscillospiraceae</taxon>
        <taxon>Pseudoflavonifractor</taxon>
    </lineage>
</organism>
<gene>
    <name evidence="1" type="ORF">BACCAP_02674</name>
</gene>
<evidence type="ECO:0000313" key="2">
    <source>
        <dbReference type="Proteomes" id="UP000003639"/>
    </source>
</evidence>
<evidence type="ECO:0000313" key="1">
    <source>
        <dbReference type="EMBL" id="EDM99616.1"/>
    </source>
</evidence>
<proteinExistence type="predicted"/>
<sequence>MCTWQVHFLLFLTYFAAHDRQNPSSPPLLPYPASAAKSFFIKFYFTVDKLSGM</sequence>
<dbReference type="Proteomes" id="UP000003639">
    <property type="component" value="Unassembled WGS sequence"/>
</dbReference>
<dbReference type="EMBL" id="AAXG02000016">
    <property type="protein sequence ID" value="EDM99616.1"/>
    <property type="molecule type" value="Genomic_DNA"/>
</dbReference>
<reference evidence="1 2" key="2">
    <citation type="submission" date="2007-06" db="EMBL/GenBank/DDBJ databases">
        <title>Draft genome sequence of Pseudoflavonifractor capillosus ATCC 29799.</title>
        <authorList>
            <person name="Sudarsanam P."/>
            <person name="Ley R."/>
            <person name="Guruge J."/>
            <person name="Turnbaugh P.J."/>
            <person name="Mahowald M."/>
            <person name="Liep D."/>
            <person name="Gordon J."/>
        </authorList>
    </citation>
    <scope>NUCLEOTIDE SEQUENCE [LARGE SCALE GENOMIC DNA]</scope>
    <source>
        <strain evidence="1 2">ATCC 29799</strain>
    </source>
</reference>
<comment type="caution">
    <text evidence="1">The sequence shown here is derived from an EMBL/GenBank/DDBJ whole genome shotgun (WGS) entry which is preliminary data.</text>
</comment>
<name>A6NWS9_9FIRM</name>